<evidence type="ECO:0000313" key="1">
    <source>
        <dbReference type="Ensembl" id="ENSFHEP00000027362.1"/>
    </source>
</evidence>
<organism evidence="1 2">
    <name type="scientific">Fundulus heteroclitus</name>
    <name type="common">Killifish</name>
    <name type="synonym">Mummichog</name>
    <dbReference type="NCBI Taxonomy" id="8078"/>
    <lineage>
        <taxon>Eukaryota</taxon>
        <taxon>Metazoa</taxon>
        <taxon>Chordata</taxon>
        <taxon>Craniata</taxon>
        <taxon>Vertebrata</taxon>
        <taxon>Euteleostomi</taxon>
        <taxon>Actinopterygii</taxon>
        <taxon>Neopterygii</taxon>
        <taxon>Teleostei</taxon>
        <taxon>Neoteleostei</taxon>
        <taxon>Acanthomorphata</taxon>
        <taxon>Ovalentaria</taxon>
        <taxon>Atherinomorphae</taxon>
        <taxon>Cyprinodontiformes</taxon>
        <taxon>Fundulidae</taxon>
        <taxon>Fundulus</taxon>
    </lineage>
</organism>
<sequence>MSELLGREDCIKSLRKDLADIQSAIVDVVSRTGPLHYTSWKFPDKLACNLDMVALLEEYDFVNGEDAYNQHSHIVLLELVVDRYCPELHKLFLLHFLKFSWFCWRFSFLLKGSFPLHCHFVLAQYEGLLQSHGQCRRLSTVALLYFRRSECCLSRLDAICWVSLGNFLTNVSV</sequence>
<reference evidence="1" key="2">
    <citation type="submission" date="2025-09" db="UniProtKB">
        <authorList>
            <consortium name="Ensembl"/>
        </authorList>
    </citation>
    <scope>IDENTIFICATION</scope>
</reference>
<name>A0A3Q2QL22_FUNHE</name>
<proteinExistence type="predicted"/>
<accession>A0A3Q2QL22</accession>
<dbReference type="STRING" id="8078.ENSFHEP00000027362"/>
<evidence type="ECO:0000313" key="2">
    <source>
        <dbReference type="Proteomes" id="UP000265000"/>
    </source>
</evidence>
<dbReference type="PANTHER" id="PTHR43696">
    <property type="entry name" value="COILED-COIL DOMAIN-CONTAINING PROTEIN 157"/>
    <property type="match status" value="1"/>
</dbReference>
<dbReference type="AlphaFoldDB" id="A0A3Q2QL22"/>
<dbReference type="PANTHER" id="PTHR43696:SF9">
    <property type="entry name" value="COILED-COIL DOMAIN-CONTAINING PROTEIN 157"/>
    <property type="match status" value="1"/>
</dbReference>
<dbReference type="Proteomes" id="UP000265000">
    <property type="component" value="Unplaced"/>
</dbReference>
<reference evidence="1" key="1">
    <citation type="submission" date="2025-08" db="UniProtKB">
        <authorList>
            <consortium name="Ensembl"/>
        </authorList>
    </citation>
    <scope>IDENTIFICATION</scope>
</reference>
<evidence type="ECO:0008006" key="3">
    <source>
        <dbReference type="Google" id="ProtNLM"/>
    </source>
</evidence>
<protein>
    <recommendedName>
        <fullName evidence="3">Coiled-coil domain containing 157</fullName>
    </recommendedName>
</protein>
<dbReference type="Ensembl" id="ENSFHET00000000325.1">
    <property type="protein sequence ID" value="ENSFHEP00000027362.1"/>
    <property type="gene ID" value="ENSFHEG00000010770.1"/>
</dbReference>
<dbReference type="InterPro" id="IPR029681">
    <property type="entry name" value="CCDC157"/>
</dbReference>
<dbReference type="GeneTree" id="ENSGT00390000013684"/>
<keyword evidence="2" id="KW-1185">Reference proteome</keyword>